<feature type="domain" description="DUF7365" evidence="2">
    <location>
        <begin position="51"/>
        <end position="106"/>
    </location>
</feature>
<sequence length="129" mass="14240">MPGCIKANGSEVVPMEHVFSFTLAEAWAFLIYAAGAAAGLYAGGVAISKVITAVKKPKTDQDKRITKLEERVNAMEGFLRNDKQRLDRMDEGQRVTMQALLALLDHNLDGNNIDQMQKAKKDLQKHLIG</sequence>
<accession>A0A8S5VQ71</accession>
<dbReference type="InterPro" id="IPR055789">
    <property type="entry name" value="DUF7365"/>
</dbReference>
<dbReference type="EMBL" id="BK035350">
    <property type="protein sequence ID" value="DAG95098.1"/>
    <property type="molecule type" value="Genomic_DNA"/>
</dbReference>
<dbReference type="Pfam" id="PF24073">
    <property type="entry name" value="DUF7365"/>
    <property type="match status" value="1"/>
</dbReference>
<keyword evidence="1" id="KW-0812">Transmembrane</keyword>
<evidence type="ECO:0000313" key="3">
    <source>
        <dbReference type="EMBL" id="DAG95098.1"/>
    </source>
</evidence>
<reference evidence="3" key="1">
    <citation type="journal article" date="2021" name="Proc. Natl. Acad. Sci. U.S.A.">
        <title>A Catalog of Tens of Thousands of Viruses from Human Metagenomes Reveals Hidden Associations with Chronic Diseases.</title>
        <authorList>
            <person name="Tisza M.J."/>
            <person name="Buck C.B."/>
        </authorList>
    </citation>
    <scope>NUCLEOTIDE SEQUENCE</scope>
    <source>
        <strain evidence="3">CtS9I1</strain>
    </source>
</reference>
<keyword evidence="1" id="KW-1133">Transmembrane helix</keyword>
<name>A0A8S5VQ71_9CAUD</name>
<protein>
    <recommendedName>
        <fullName evidence="2">DUF7365 domain-containing protein</fullName>
    </recommendedName>
</protein>
<feature type="transmembrane region" description="Helical" evidence="1">
    <location>
        <begin position="26"/>
        <end position="48"/>
    </location>
</feature>
<organism evidence="3">
    <name type="scientific">Ackermannviridae sp</name>
    <dbReference type="NCBI Taxonomy" id="2831612"/>
    <lineage>
        <taxon>Viruses</taxon>
        <taxon>Duplodnaviria</taxon>
        <taxon>Heunggongvirae</taxon>
        <taxon>Uroviricota</taxon>
        <taxon>Caudoviricetes</taxon>
        <taxon>Pantevenvirales</taxon>
        <taxon>Ackermannviridae</taxon>
    </lineage>
</organism>
<evidence type="ECO:0000259" key="2">
    <source>
        <dbReference type="Pfam" id="PF24073"/>
    </source>
</evidence>
<keyword evidence="1" id="KW-0472">Membrane</keyword>
<evidence type="ECO:0000256" key="1">
    <source>
        <dbReference type="SAM" id="Phobius"/>
    </source>
</evidence>
<proteinExistence type="predicted"/>